<sequence>MVSNLRSMRLISPSALAFPSSFNLLSSPARKLCNDLGCNSSACAGLRATSFAVCDRTTGANCVLACFCAATFAVSVDSRGVCAIRALRSCSL</sequence>
<reference evidence="2" key="1">
    <citation type="journal article" date="2012" name="PLoS Genet.">
        <title>The genomes of the fungal plant pathogens Cladosporium fulvum and Dothistroma septosporum reveal adaptation to different hosts and lifestyles but also signatures of common ancestry.</title>
        <authorList>
            <person name="de Wit P.J.G.M."/>
            <person name="van der Burgt A."/>
            <person name="Oekmen B."/>
            <person name="Stergiopoulos I."/>
            <person name="Abd-Elsalam K.A."/>
            <person name="Aerts A.L."/>
            <person name="Bahkali A.H."/>
            <person name="Beenen H.G."/>
            <person name="Chettri P."/>
            <person name="Cox M.P."/>
            <person name="Datema E."/>
            <person name="de Vries R.P."/>
            <person name="Dhillon B."/>
            <person name="Ganley A.R."/>
            <person name="Griffiths S.A."/>
            <person name="Guo Y."/>
            <person name="Hamelin R.C."/>
            <person name="Henrissat B."/>
            <person name="Kabir M.S."/>
            <person name="Jashni M.K."/>
            <person name="Kema G."/>
            <person name="Klaubauf S."/>
            <person name="Lapidus A."/>
            <person name="Levasseur A."/>
            <person name="Lindquist E."/>
            <person name="Mehrabi R."/>
            <person name="Ohm R.A."/>
            <person name="Owen T.J."/>
            <person name="Salamov A."/>
            <person name="Schwelm A."/>
            <person name="Schijlen E."/>
            <person name="Sun H."/>
            <person name="van den Burg H.A."/>
            <person name="van Ham R.C.H.J."/>
            <person name="Zhang S."/>
            <person name="Goodwin S.B."/>
            <person name="Grigoriev I.V."/>
            <person name="Collemare J."/>
            <person name="Bradshaw R.E."/>
        </authorList>
    </citation>
    <scope>NUCLEOTIDE SEQUENCE [LARGE SCALE GENOMIC DNA]</scope>
    <source>
        <strain evidence="2">NZE10 / CBS 128990</strain>
    </source>
</reference>
<accession>N1PRP1</accession>
<evidence type="ECO:0000313" key="2">
    <source>
        <dbReference type="Proteomes" id="UP000016933"/>
    </source>
</evidence>
<reference evidence="1 2" key="2">
    <citation type="journal article" date="2012" name="PLoS Pathog.">
        <title>Diverse lifestyles and strategies of plant pathogenesis encoded in the genomes of eighteen Dothideomycetes fungi.</title>
        <authorList>
            <person name="Ohm R.A."/>
            <person name="Feau N."/>
            <person name="Henrissat B."/>
            <person name="Schoch C.L."/>
            <person name="Horwitz B.A."/>
            <person name="Barry K.W."/>
            <person name="Condon B.J."/>
            <person name="Copeland A.C."/>
            <person name="Dhillon B."/>
            <person name="Glaser F."/>
            <person name="Hesse C.N."/>
            <person name="Kosti I."/>
            <person name="LaButti K."/>
            <person name="Lindquist E.A."/>
            <person name="Lucas S."/>
            <person name="Salamov A.A."/>
            <person name="Bradshaw R.E."/>
            <person name="Ciuffetti L."/>
            <person name="Hamelin R.C."/>
            <person name="Kema G.H.J."/>
            <person name="Lawrence C."/>
            <person name="Scott J.A."/>
            <person name="Spatafora J.W."/>
            <person name="Turgeon B.G."/>
            <person name="de Wit P.J.G.M."/>
            <person name="Zhong S."/>
            <person name="Goodwin S.B."/>
            <person name="Grigoriev I.V."/>
        </authorList>
    </citation>
    <scope>NUCLEOTIDE SEQUENCE [LARGE SCALE GENOMIC DNA]</scope>
    <source>
        <strain evidence="2">NZE10 / CBS 128990</strain>
    </source>
</reference>
<dbReference type="Proteomes" id="UP000016933">
    <property type="component" value="Unassembled WGS sequence"/>
</dbReference>
<evidence type="ECO:0000313" key="1">
    <source>
        <dbReference type="EMBL" id="EME45089.1"/>
    </source>
</evidence>
<proteinExistence type="predicted"/>
<dbReference type="EMBL" id="KB446538">
    <property type="protein sequence ID" value="EME45089.1"/>
    <property type="molecule type" value="Genomic_DNA"/>
</dbReference>
<organism evidence="1 2">
    <name type="scientific">Dothistroma septosporum (strain NZE10 / CBS 128990)</name>
    <name type="common">Red band needle blight fungus</name>
    <name type="synonym">Mycosphaerella pini</name>
    <dbReference type="NCBI Taxonomy" id="675120"/>
    <lineage>
        <taxon>Eukaryota</taxon>
        <taxon>Fungi</taxon>
        <taxon>Dikarya</taxon>
        <taxon>Ascomycota</taxon>
        <taxon>Pezizomycotina</taxon>
        <taxon>Dothideomycetes</taxon>
        <taxon>Dothideomycetidae</taxon>
        <taxon>Mycosphaerellales</taxon>
        <taxon>Mycosphaerellaceae</taxon>
        <taxon>Dothistroma</taxon>
    </lineage>
</organism>
<keyword evidence="2" id="KW-1185">Reference proteome</keyword>
<dbReference type="AlphaFoldDB" id="N1PRP1"/>
<gene>
    <name evidence="1" type="ORF">DOTSEDRAFT_70965</name>
</gene>
<dbReference type="HOGENOM" id="CLU_2413236_0_0_1"/>
<name>N1PRP1_DOTSN</name>
<protein>
    <submittedName>
        <fullName evidence="1">Uncharacterized protein</fullName>
    </submittedName>
</protein>